<dbReference type="RefSeq" id="WP_074238373.1">
    <property type="nucleotide sequence ID" value="NZ_FSRA01000001.1"/>
</dbReference>
<keyword evidence="2" id="KW-1185">Reference proteome</keyword>
<proteinExistence type="predicted"/>
<evidence type="ECO:0000313" key="1">
    <source>
        <dbReference type="EMBL" id="SIN76474.1"/>
    </source>
</evidence>
<organism evidence="1 2">
    <name type="scientific">Chitinophaga niabensis</name>
    <dbReference type="NCBI Taxonomy" id="536979"/>
    <lineage>
        <taxon>Bacteria</taxon>
        <taxon>Pseudomonadati</taxon>
        <taxon>Bacteroidota</taxon>
        <taxon>Chitinophagia</taxon>
        <taxon>Chitinophagales</taxon>
        <taxon>Chitinophagaceae</taxon>
        <taxon>Chitinophaga</taxon>
    </lineage>
</organism>
<evidence type="ECO:0000313" key="2">
    <source>
        <dbReference type="Proteomes" id="UP000185003"/>
    </source>
</evidence>
<dbReference type="STRING" id="536979.SAMN04488055_1213"/>
<reference evidence="1 2" key="1">
    <citation type="submission" date="2016-11" db="EMBL/GenBank/DDBJ databases">
        <authorList>
            <person name="Jaros S."/>
            <person name="Januszkiewicz K."/>
            <person name="Wedrychowicz H."/>
        </authorList>
    </citation>
    <scope>NUCLEOTIDE SEQUENCE [LARGE SCALE GENOMIC DNA]</scope>
    <source>
        <strain evidence="1 2">DSM 24787</strain>
    </source>
</reference>
<dbReference type="EMBL" id="FSRA01000001">
    <property type="protein sequence ID" value="SIN76474.1"/>
    <property type="molecule type" value="Genomic_DNA"/>
</dbReference>
<dbReference type="OrthoDB" id="676287at2"/>
<dbReference type="AlphaFoldDB" id="A0A1N6E0G4"/>
<protein>
    <submittedName>
        <fullName evidence="1">Uncharacterized protein</fullName>
    </submittedName>
</protein>
<dbReference type="Proteomes" id="UP000185003">
    <property type="component" value="Unassembled WGS sequence"/>
</dbReference>
<gene>
    <name evidence="1" type="ORF">SAMN04488055_1213</name>
</gene>
<sequence>MRVAVFFALLGFLLLRGANSLYIATHHHHVQSFHYAPGYNNKENFAEFSDAEQEQETEYFISEDVEDDEVSHLIARKYKLLARYNSALSDPSLSDGLSKYLKAPPPDLGHLSYKYITQRTLRI</sequence>
<accession>A0A1N6E0G4</accession>
<name>A0A1N6E0G4_9BACT</name>